<name>A0A9X3CXG6_9FLAO</name>
<reference evidence="2" key="1">
    <citation type="submission" date="2022-11" db="EMBL/GenBank/DDBJ databases">
        <title>Salinimicrobium profundisediminis sp. nov., isolated from deep-sea sediment of the Mariana Trench.</title>
        <authorList>
            <person name="Fu H."/>
        </authorList>
    </citation>
    <scope>NUCLEOTIDE SEQUENCE</scope>
    <source>
        <strain evidence="2">MT39</strain>
    </source>
</reference>
<accession>A0A9X3CXG6</accession>
<dbReference type="Proteomes" id="UP001148482">
    <property type="component" value="Unassembled WGS sequence"/>
</dbReference>
<keyword evidence="3" id="KW-1185">Reference proteome</keyword>
<comment type="caution">
    <text evidence="2">The sequence shown here is derived from an EMBL/GenBank/DDBJ whole genome shotgun (WGS) entry which is preliminary data.</text>
</comment>
<dbReference type="Pfam" id="PF11276">
    <property type="entry name" value="DUF3078"/>
    <property type="match status" value="1"/>
</dbReference>
<sequence length="300" mass="34469">MKKFLLYTFILFGFAANAQDENSDENDTPPDGWSSEGKFQLLFNQSAFNAEWTGGGTSSMAGNLVLDYSLNYRKGNLTWDNKFLANYGLTKLKDDEFTRKTSDRLEINSILGKQMENSNWYYSFFTNFRTQFSKGYVYSQDQETGLPVRRETTHFISPAYLQFGPGMMWKKSEDFWFNLAPATARFIFVDPDFTSTPGYVDGSYYGVDTNKSSRFELGASVSSYFKYEVMTNVTMEHNLSLYSNYLDQPENIDIDYLLNLDMGINKYLSANLIFQAIYDDNIVGAFQVREVFGAGFTYTF</sequence>
<organism evidence="2 3">
    <name type="scientific">Salinimicrobium profundisediminis</name>
    <dbReference type="NCBI Taxonomy" id="2994553"/>
    <lineage>
        <taxon>Bacteria</taxon>
        <taxon>Pseudomonadati</taxon>
        <taxon>Bacteroidota</taxon>
        <taxon>Flavobacteriia</taxon>
        <taxon>Flavobacteriales</taxon>
        <taxon>Flavobacteriaceae</taxon>
        <taxon>Salinimicrobium</taxon>
    </lineage>
</organism>
<evidence type="ECO:0000313" key="3">
    <source>
        <dbReference type="Proteomes" id="UP001148482"/>
    </source>
</evidence>
<dbReference type="RefSeq" id="WP_266070052.1">
    <property type="nucleotide sequence ID" value="NZ_JAPJDA010000017.1"/>
</dbReference>
<evidence type="ECO:0000313" key="2">
    <source>
        <dbReference type="EMBL" id="MCX2838757.1"/>
    </source>
</evidence>
<dbReference type="InterPro" id="IPR021428">
    <property type="entry name" value="DUF3078"/>
</dbReference>
<gene>
    <name evidence="2" type="ORF">OQ279_11425</name>
</gene>
<evidence type="ECO:0000256" key="1">
    <source>
        <dbReference type="SAM" id="SignalP"/>
    </source>
</evidence>
<dbReference type="AlphaFoldDB" id="A0A9X3CXG6"/>
<protein>
    <submittedName>
        <fullName evidence="2">DUF3078 domain-containing protein</fullName>
    </submittedName>
</protein>
<feature type="chain" id="PRO_5040800655" evidence="1">
    <location>
        <begin position="19"/>
        <end position="300"/>
    </location>
</feature>
<proteinExistence type="predicted"/>
<dbReference type="EMBL" id="JAPJDA010000017">
    <property type="protein sequence ID" value="MCX2838757.1"/>
    <property type="molecule type" value="Genomic_DNA"/>
</dbReference>
<keyword evidence="1" id="KW-0732">Signal</keyword>
<feature type="signal peptide" evidence="1">
    <location>
        <begin position="1"/>
        <end position="18"/>
    </location>
</feature>